<dbReference type="FunCoup" id="I2H311">
    <property type="interactions" value="1005"/>
</dbReference>
<dbReference type="InterPro" id="IPR002939">
    <property type="entry name" value="DnaJ_C"/>
</dbReference>
<dbReference type="GO" id="GO:0001671">
    <property type="term" value="F:ATPase activator activity"/>
    <property type="evidence" value="ECO:0007669"/>
    <property type="project" value="EnsemblFungi"/>
</dbReference>
<evidence type="ECO:0000256" key="3">
    <source>
        <dbReference type="ARBA" id="ARBA00022771"/>
    </source>
</evidence>
<dbReference type="Gene3D" id="1.10.287.110">
    <property type="entry name" value="DnaJ domain"/>
    <property type="match status" value="1"/>
</dbReference>
<organism evidence="10 11">
    <name type="scientific">Henningerozyma blattae (strain ATCC 34711 / CBS 6284 / DSM 70876 / NBRC 10599 / NRRL Y-10934 / UCD 77-7)</name>
    <name type="common">Yeast</name>
    <name type="synonym">Tetrapisispora blattae</name>
    <dbReference type="NCBI Taxonomy" id="1071380"/>
    <lineage>
        <taxon>Eukaryota</taxon>
        <taxon>Fungi</taxon>
        <taxon>Dikarya</taxon>
        <taxon>Ascomycota</taxon>
        <taxon>Saccharomycotina</taxon>
        <taxon>Saccharomycetes</taxon>
        <taxon>Saccharomycetales</taxon>
        <taxon>Saccharomycetaceae</taxon>
        <taxon>Henningerozyma</taxon>
    </lineage>
</organism>
<dbReference type="EMBL" id="HE806319">
    <property type="protein sequence ID" value="CCH60763.1"/>
    <property type="molecule type" value="Genomic_DNA"/>
</dbReference>
<dbReference type="GO" id="GO:0005524">
    <property type="term" value="F:ATP binding"/>
    <property type="evidence" value="ECO:0007669"/>
    <property type="project" value="InterPro"/>
</dbReference>
<evidence type="ECO:0000256" key="1">
    <source>
        <dbReference type="ARBA" id="ARBA00022723"/>
    </source>
</evidence>
<feature type="zinc finger region" description="CR-type" evidence="6">
    <location>
        <begin position="212"/>
        <end position="292"/>
    </location>
</feature>
<sequence length="510" mass="54936">MFTLAYRSRVFTGARNIDSLKNIIRTTQINQRSLFHSNAILYNSFKDPYKVLGLNKDAKASEIKKAYYKLAKKYHPDINKDKGSDKKFHDITNAYEILSDEKKKMQYDQFGSAAFDNSQGGGSGGFSGGNPFAGGANPFANAGGNPFGFGGINFEDLFGAAFSKANGAAGRGGGRSSGRGNGSPFGGFYSEVRGDNVEVIHTLSFKDAVFGSRNVTLNVSSIEQCKTCTGSGMKPGSHRSECSSCHGTGTTVHVRAGFQMASTCMSCGGTGENIAREDVCRNCDGEGTEPRPVQRTVQVELPPGLVDGDVIRVAGQGGYPNIAIAPEQRDQVKVTRGDLLVRIRVKQDKVFSIRNGNELWQTREIPVTTAVLGGNVVIPTLDGNQLRLRVRSGTRDGETVSVPGQGVPRGRGGLSRGDMKVQWRVPVRTPKTAVERCLWEALADVTNDSGASRSPDHVRLDTDSSAGNTKSSNSEPSDAKPKSSTSNNSDSALNRLEQFLNRTLKRFQKK</sequence>
<dbReference type="GO" id="GO:0072655">
    <property type="term" value="P:establishment of protein localization to mitochondrion"/>
    <property type="evidence" value="ECO:0007669"/>
    <property type="project" value="UniProtKB-ARBA"/>
</dbReference>
<dbReference type="PROSITE" id="PS00636">
    <property type="entry name" value="DNAJ_1"/>
    <property type="match status" value="1"/>
</dbReference>
<evidence type="ECO:0008006" key="12">
    <source>
        <dbReference type="Google" id="ProtNLM"/>
    </source>
</evidence>
<dbReference type="STRING" id="1071380.I2H311"/>
<evidence type="ECO:0000256" key="5">
    <source>
        <dbReference type="ARBA" id="ARBA00023186"/>
    </source>
</evidence>
<evidence type="ECO:0000313" key="11">
    <source>
        <dbReference type="Proteomes" id="UP000002866"/>
    </source>
</evidence>
<dbReference type="GO" id="GO:0006515">
    <property type="term" value="P:protein quality control for misfolded or incompletely synthesized proteins"/>
    <property type="evidence" value="ECO:0007669"/>
    <property type="project" value="EnsemblFungi"/>
</dbReference>
<dbReference type="InterPro" id="IPR036410">
    <property type="entry name" value="HSP_DnaJ_Cys-rich_dom_sf"/>
</dbReference>
<dbReference type="PROSITE" id="PS51188">
    <property type="entry name" value="ZF_CR"/>
    <property type="match status" value="1"/>
</dbReference>
<dbReference type="CDD" id="cd10719">
    <property type="entry name" value="DnaJ_zf"/>
    <property type="match status" value="1"/>
</dbReference>
<dbReference type="CDD" id="cd10747">
    <property type="entry name" value="DnaJ_C"/>
    <property type="match status" value="1"/>
</dbReference>
<dbReference type="InterPro" id="IPR012724">
    <property type="entry name" value="DnaJ"/>
</dbReference>
<dbReference type="SUPFAM" id="SSF57938">
    <property type="entry name" value="DnaJ/Hsp40 cysteine-rich domain"/>
    <property type="match status" value="1"/>
</dbReference>
<dbReference type="AlphaFoldDB" id="I2H311"/>
<dbReference type="GO" id="GO:0008270">
    <property type="term" value="F:zinc ion binding"/>
    <property type="evidence" value="ECO:0007669"/>
    <property type="project" value="UniProtKB-KW"/>
</dbReference>
<dbReference type="GO" id="GO:0009408">
    <property type="term" value="P:response to heat"/>
    <property type="evidence" value="ECO:0007669"/>
    <property type="project" value="EnsemblFungi"/>
</dbReference>
<dbReference type="Pfam" id="PF00226">
    <property type="entry name" value="DnaJ"/>
    <property type="match status" value="1"/>
</dbReference>
<dbReference type="SUPFAM" id="SSF46565">
    <property type="entry name" value="Chaperone J-domain"/>
    <property type="match status" value="1"/>
</dbReference>
<dbReference type="Gene3D" id="2.60.260.20">
    <property type="entry name" value="Urease metallochaperone UreE, N-terminal domain"/>
    <property type="match status" value="2"/>
</dbReference>
<evidence type="ECO:0000256" key="7">
    <source>
        <dbReference type="SAM" id="MobiDB-lite"/>
    </source>
</evidence>
<gene>
    <name evidence="10" type="primary">TBLA0D02600</name>
    <name evidence="10" type="ORF">TBLA_0D02600</name>
</gene>
<feature type="domain" description="CR-type" evidence="9">
    <location>
        <begin position="212"/>
        <end position="292"/>
    </location>
</feature>
<name>I2H311_HENB6</name>
<dbReference type="PANTHER" id="PTHR43096">
    <property type="entry name" value="DNAJ HOMOLOG 1, MITOCHONDRIAL-RELATED"/>
    <property type="match status" value="1"/>
</dbReference>
<dbReference type="GeneID" id="14495799"/>
<dbReference type="InterPro" id="IPR036869">
    <property type="entry name" value="J_dom_sf"/>
</dbReference>
<dbReference type="KEGG" id="tbl:TBLA_0D02600"/>
<dbReference type="Pfam" id="PF01556">
    <property type="entry name" value="DnaJ_C"/>
    <property type="match status" value="1"/>
</dbReference>
<evidence type="ECO:0000256" key="2">
    <source>
        <dbReference type="ARBA" id="ARBA00022737"/>
    </source>
</evidence>
<dbReference type="HOGENOM" id="CLU_017633_0_3_1"/>
<feature type="compositionally biased region" description="Polar residues" evidence="7">
    <location>
        <begin position="463"/>
        <end position="492"/>
    </location>
</feature>
<keyword evidence="4 6" id="KW-0862">Zinc</keyword>
<protein>
    <recommendedName>
        <fullName evidence="12">J domain-containing protein</fullName>
    </recommendedName>
</protein>
<dbReference type="InParanoid" id="I2H311"/>
<evidence type="ECO:0000259" key="9">
    <source>
        <dbReference type="PROSITE" id="PS51188"/>
    </source>
</evidence>
<dbReference type="SMART" id="SM00271">
    <property type="entry name" value="DnaJ"/>
    <property type="match status" value="1"/>
</dbReference>
<evidence type="ECO:0000313" key="10">
    <source>
        <dbReference type="EMBL" id="CCH60763.1"/>
    </source>
</evidence>
<dbReference type="PRINTS" id="PR00625">
    <property type="entry name" value="JDOMAIN"/>
</dbReference>
<keyword evidence="1 6" id="KW-0479">Metal-binding</keyword>
<evidence type="ECO:0000256" key="4">
    <source>
        <dbReference type="ARBA" id="ARBA00022833"/>
    </source>
</evidence>
<dbReference type="GO" id="GO:0005759">
    <property type="term" value="C:mitochondrial matrix"/>
    <property type="evidence" value="ECO:0007669"/>
    <property type="project" value="EnsemblFungi"/>
</dbReference>
<dbReference type="Proteomes" id="UP000002866">
    <property type="component" value="Chromosome 4"/>
</dbReference>
<evidence type="ECO:0000259" key="8">
    <source>
        <dbReference type="PROSITE" id="PS50076"/>
    </source>
</evidence>
<keyword evidence="5" id="KW-0143">Chaperone</keyword>
<dbReference type="GO" id="GO:0006458">
    <property type="term" value="P:'de novo' protein folding"/>
    <property type="evidence" value="ECO:0007669"/>
    <property type="project" value="EnsemblFungi"/>
</dbReference>
<dbReference type="GO" id="GO:0031072">
    <property type="term" value="F:heat shock protein binding"/>
    <property type="evidence" value="ECO:0007669"/>
    <property type="project" value="InterPro"/>
</dbReference>
<dbReference type="PROSITE" id="PS50076">
    <property type="entry name" value="DNAJ_2"/>
    <property type="match status" value="1"/>
</dbReference>
<dbReference type="CDD" id="cd06257">
    <property type="entry name" value="DnaJ"/>
    <property type="match status" value="1"/>
</dbReference>
<dbReference type="OrthoDB" id="10256793at2759"/>
<feature type="domain" description="J" evidence="8">
    <location>
        <begin position="47"/>
        <end position="111"/>
    </location>
</feature>
<proteinExistence type="inferred from homology"/>
<feature type="region of interest" description="Disordered" evidence="7">
    <location>
        <begin position="392"/>
        <end position="416"/>
    </location>
</feature>
<feature type="region of interest" description="Disordered" evidence="7">
    <location>
        <begin position="448"/>
        <end position="494"/>
    </location>
</feature>
<dbReference type="OMA" id="EKVRIRH"/>
<dbReference type="InterPro" id="IPR008971">
    <property type="entry name" value="HSP40/DnaJ_pept-bd"/>
</dbReference>
<evidence type="ECO:0000256" key="6">
    <source>
        <dbReference type="PROSITE-ProRule" id="PRU00546"/>
    </source>
</evidence>
<dbReference type="SUPFAM" id="SSF49493">
    <property type="entry name" value="HSP40/DnaJ peptide-binding domain"/>
    <property type="match status" value="2"/>
</dbReference>
<reference evidence="10 11" key="1">
    <citation type="journal article" date="2011" name="Proc. Natl. Acad. Sci. U.S.A.">
        <title>Evolutionary erosion of yeast sex chromosomes by mating-type switching accidents.</title>
        <authorList>
            <person name="Gordon J.L."/>
            <person name="Armisen D."/>
            <person name="Proux-Wera E."/>
            <person name="Oheigeartaigh S.S."/>
            <person name="Byrne K.P."/>
            <person name="Wolfe K.H."/>
        </authorList>
    </citation>
    <scope>NUCLEOTIDE SEQUENCE [LARGE SCALE GENOMIC DNA]</scope>
    <source>
        <strain evidence="11">ATCC 34711 / CBS 6284 / DSM 70876 / NBRC 10599 / NRRL Y-10934 / UCD 77-7</strain>
    </source>
</reference>
<keyword evidence="3 6" id="KW-0863">Zinc-finger</keyword>
<dbReference type="InterPro" id="IPR001623">
    <property type="entry name" value="DnaJ_domain"/>
</dbReference>
<dbReference type="PANTHER" id="PTHR43096:SF52">
    <property type="entry name" value="DNAJ HOMOLOG 1, MITOCHONDRIAL-RELATED"/>
    <property type="match status" value="1"/>
</dbReference>
<dbReference type="Gene3D" id="2.10.230.10">
    <property type="entry name" value="Heat shock protein DnaJ, cysteine-rich domain"/>
    <property type="match status" value="1"/>
</dbReference>
<keyword evidence="2" id="KW-0677">Repeat</keyword>
<dbReference type="InterPro" id="IPR018253">
    <property type="entry name" value="DnaJ_domain_CS"/>
</dbReference>
<dbReference type="GO" id="GO:0051082">
    <property type="term" value="F:unfolded protein binding"/>
    <property type="evidence" value="ECO:0007669"/>
    <property type="project" value="EnsemblFungi"/>
</dbReference>
<dbReference type="eggNOG" id="KOG0715">
    <property type="taxonomic scope" value="Eukaryota"/>
</dbReference>
<keyword evidence="11" id="KW-1185">Reference proteome</keyword>
<dbReference type="RefSeq" id="XP_004180282.1">
    <property type="nucleotide sequence ID" value="XM_004180234.1"/>
</dbReference>
<dbReference type="InterPro" id="IPR001305">
    <property type="entry name" value="HSP_DnaJ_Cys-rich_dom"/>
</dbReference>
<dbReference type="Pfam" id="PF00684">
    <property type="entry name" value="DnaJ_CXXCXGXG"/>
    <property type="match status" value="1"/>
</dbReference>
<dbReference type="FunFam" id="2.10.230.10:FF:000001">
    <property type="entry name" value="DnaJ subfamily A member 2"/>
    <property type="match status" value="1"/>
</dbReference>
<accession>I2H311</accession>
<dbReference type="GO" id="GO:0042026">
    <property type="term" value="P:protein refolding"/>
    <property type="evidence" value="ECO:0007669"/>
    <property type="project" value="EnsemblFungi"/>
</dbReference>
<dbReference type="HAMAP" id="MF_01152">
    <property type="entry name" value="DnaJ"/>
    <property type="match status" value="1"/>
</dbReference>